<dbReference type="PROSITE" id="PS00737">
    <property type="entry name" value="THIOLASE_2"/>
    <property type="match status" value="1"/>
</dbReference>
<feature type="domain" description="Thiolase C-terminal" evidence="7">
    <location>
        <begin position="272"/>
        <end position="397"/>
    </location>
</feature>
<feature type="active site" description="Proton acceptor" evidence="4">
    <location>
        <position position="355"/>
    </location>
</feature>
<evidence type="ECO:0000256" key="3">
    <source>
        <dbReference type="ARBA" id="ARBA00023315"/>
    </source>
</evidence>
<dbReference type="SUPFAM" id="SSF53901">
    <property type="entry name" value="Thiolase-like"/>
    <property type="match status" value="2"/>
</dbReference>
<dbReference type="EC" id="2.3.1.9" evidence="8"/>
<dbReference type="PANTHER" id="PTHR18919:SF107">
    <property type="entry name" value="ACETYL-COA ACETYLTRANSFERASE, CYTOSOLIC"/>
    <property type="match status" value="1"/>
</dbReference>
<dbReference type="PIRSF" id="PIRSF000429">
    <property type="entry name" value="Ac-CoA_Ac_transf"/>
    <property type="match status" value="1"/>
</dbReference>
<evidence type="ECO:0000256" key="2">
    <source>
        <dbReference type="ARBA" id="ARBA00022679"/>
    </source>
</evidence>
<dbReference type="FunFam" id="3.40.47.10:FF:000010">
    <property type="entry name" value="Acetyl-CoA acetyltransferase (Thiolase)"/>
    <property type="match status" value="1"/>
</dbReference>
<dbReference type="PROSITE" id="PS00099">
    <property type="entry name" value="THIOLASE_3"/>
    <property type="match status" value="1"/>
</dbReference>
<reference evidence="8" key="1">
    <citation type="submission" date="2024-03" db="EMBL/GenBank/DDBJ databases">
        <title>Deinococcus weizhi sp. nov., isolated from human skin.</title>
        <authorList>
            <person name="Wei Z."/>
            <person name="Tian F."/>
            <person name="Yang C."/>
            <person name="Xin L.T."/>
            <person name="Wen Z.J."/>
            <person name="Lan K.C."/>
            <person name="Yu L."/>
            <person name="Zhe W."/>
            <person name="Dan F.D."/>
            <person name="Jun W."/>
            <person name="Rui Z."/>
            <person name="Yong X.J."/>
            <person name="Ting Y."/>
            <person name="Wei X."/>
            <person name="Xu Z.G."/>
            <person name="Xin Z."/>
            <person name="Dong F.G."/>
            <person name="Ni X.M."/>
            <person name="Zheng M.G."/>
            <person name="Chun Y."/>
            <person name="Qian W.X."/>
        </authorList>
    </citation>
    <scope>NUCLEOTIDE SEQUENCE</scope>
    <source>
        <strain evidence="8">VB142</strain>
    </source>
</reference>
<dbReference type="InterPro" id="IPR020610">
    <property type="entry name" value="Thiolase_AS"/>
</dbReference>
<evidence type="ECO:0000313" key="8">
    <source>
        <dbReference type="EMBL" id="WYF45320.1"/>
    </source>
</evidence>
<accession>A0AAU6Q4H7</accession>
<keyword evidence="3 5" id="KW-0012">Acyltransferase</keyword>
<dbReference type="RefSeq" id="WP_339096538.1">
    <property type="nucleotide sequence ID" value="NZ_CP149782.1"/>
</dbReference>
<dbReference type="CDD" id="cd00751">
    <property type="entry name" value="thiolase"/>
    <property type="match status" value="1"/>
</dbReference>
<gene>
    <name evidence="8" type="ORF">WDJ50_04120</name>
</gene>
<dbReference type="InterPro" id="IPR002155">
    <property type="entry name" value="Thiolase"/>
</dbReference>
<dbReference type="InterPro" id="IPR020616">
    <property type="entry name" value="Thiolase_N"/>
</dbReference>
<feature type="active site" description="Proton acceptor" evidence="4">
    <location>
        <position position="385"/>
    </location>
</feature>
<dbReference type="InterPro" id="IPR020617">
    <property type="entry name" value="Thiolase_C"/>
</dbReference>
<keyword evidence="2 5" id="KW-0808">Transferase</keyword>
<evidence type="ECO:0000256" key="1">
    <source>
        <dbReference type="ARBA" id="ARBA00010982"/>
    </source>
</evidence>
<name>A0AAU6Q4H7_9DEIO</name>
<feature type="domain" description="Thiolase N-terminal" evidence="6">
    <location>
        <begin position="5"/>
        <end position="264"/>
    </location>
</feature>
<sequence>MSEKIVIVSAKRTPLGSFMGSLKDVSAVDLGITAAKAALDGVGDEVKADVADVIVGCVLQAGQGMGVARQIGRGAGLPNSVPAQTINRLCGSGLQAVVSAIQGIKAGDGQLYLAGGTESMSRAPYLLPRAREGYRLGHGELLDSILADGLTDVFNQYHMGMTAENLAEKYSISREEQDAFALESQNRAAAALEGGFFADEVVAVEVPSRKGPVTFAHDEYPRATTAEALAKLKPAFKRDGGTVTAGNASGINDGAAMLLVATESYAGERGLPILAEIKGYANVGVDPEIMGIGPAYAVPLALKKAGLSVSDVDLFELNEAFAAQSIAVLRDLGTQGSEVDPAKVNITGGAIALGHPIGASGARVLTTLVHGLRRTGKETGVASLCIGGGMGIALVLQAR</sequence>
<dbReference type="GO" id="GO:0003985">
    <property type="term" value="F:acetyl-CoA C-acetyltransferase activity"/>
    <property type="evidence" value="ECO:0007669"/>
    <property type="project" value="UniProtKB-EC"/>
</dbReference>
<dbReference type="Pfam" id="PF00108">
    <property type="entry name" value="Thiolase_N"/>
    <property type="match status" value="1"/>
</dbReference>
<dbReference type="PANTHER" id="PTHR18919">
    <property type="entry name" value="ACETYL-COA C-ACYLTRANSFERASE"/>
    <property type="match status" value="1"/>
</dbReference>
<comment type="similarity">
    <text evidence="1 5">Belongs to the thiolase-like superfamily. Thiolase family.</text>
</comment>
<evidence type="ECO:0000259" key="7">
    <source>
        <dbReference type="Pfam" id="PF02803"/>
    </source>
</evidence>
<dbReference type="InterPro" id="IPR016039">
    <property type="entry name" value="Thiolase-like"/>
</dbReference>
<dbReference type="EMBL" id="CP149782">
    <property type="protein sequence ID" value="WYF45320.1"/>
    <property type="molecule type" value="Genomic_DNA"/>
</dbReference>
<dbReference type="AlphaFoldDB" id="A0AAU6Q4H7"/>
<evidence type="ECO:0000256" key="4">
    <source>
        <dbReference type="PIRSR" id="PIRSR000429-1"/>
    </source>
</evidence>
<protein>
    <submittedName>
        <fullName evidence="8">Acetyl-CoA C-acetyltransferase</fullName>
        <ecNumber evidence="8">2.3.1.9</ecNumber>
    </submittedName>
</protein>
<organism evidence="8">
    <name type="scientific">Deinococcus sp. VB142</name>
    <dbReference type="NCBI Taxonomy" id="3112952"/>
    <lineage>
        <taxon>Bacteria</taxon>
        <taxon>Thermotogati</taxon>
        <taxon>Deinococcota</taxon>
        <taxon>Deinococci</taxon>
        <taxon>Deinococcales</taxon>
        <taxon>Deinococcaceae</taxon>
        <taxon>Deinococcus</taxon>
    </lineage>
</organism>
<dbReference type="Pfam" id="PF02803">
    <property type="entry name" value="Thiolase_C"/>
    <property type="match status" value="1"/>
</dbReference>
<dbReference type="NCBIfam" id="TIGR01930">
    <property type="entry name" value="AcCoA-C-Actrans"/>
    <property type="match status" value="1"/>
</dbReference>
<evidence type="ECO:0000256" key="5">
    <source>
        <dbReference type="RuleBase" id="RU003557"/>
    </source>
</evidence>
<dbReference type="InterPro" id="IPR020615">
    <property type="entry name" value="Thiolase_acyl_enz_int_AS"/>
</dbReference>
<evidence type="ECO:0000259" key="6">
    <source>
        <dbReference type="Pfam" id="PF00108"/>
    </source>
</evidence>
<feature type="active site" description="Acyl-thioester intermediate" evidence="4">
    <location>
        <position position="90"/>
    </location>
</feature>
<dbReference type="InterPro" id="IPR020613">
    <property type="entry name" value="Thiolase_CS"/>
</dbReference>
<dbReference type="PROSITE" id="PS00098">
    <property type="entry name" value="THIOLASE_1"/>
    <property type="match status" value="1"/>
</dbReference>
<dbReference type="Gene3D" id="3.40.47.10">
    <property type="match status" value="2"/>
</dbReference>
<proteinExistence type="inferred from homology"/>